<dbReference type="Proteomes" id="UP000032142">
    <property type="component" value="Unassembled WGS sequence"/>
</dbReference>
<reference evidence="2" key="1">
    <citation type="submission" date="2014-09" db="EMBL/GenBank/DDBJ databases">
        <authorList>
            <person name="Mudge J."/>
            <person name="Ramaraj T."/>
            <person name="Lindquist I.E."/>
            <person name="Bharti A.K."/>
            <person name="Sundararajan A."/>
            <person name="Cameron C.T."/>
            <person name="Woodward J.E."/>
            <person name="May G.D."/>
            <person name="Brubaker C."/>
            <person name="Broadhvest J."/>
            <person name="Wilkins T.A."/>
        </authorList>
    </citation>
    <scope>NUCLEOTIDE SEQUENCE</scope>
    <source>
        <strain evidence="2">cv. AKA8401</strain>
    </source>
</reference>
<dbReference type="EMBL" id="KN427762">
    <property type="protein sequence ID" value="KHG24172.1"/>
    <property type="molecule type" value="Genomic_DNA"/>
</dbReference>
<organism evidence="1 2">
    <name type="scientific">Gossypium arboreum</name>
    <name type="common">Tree cotton</name>
    <name type="synonym">Gossypium nanking</name>
    <dbReference type="NCBI Taxonomy" id="29729"/>
    <lineage>
        <taxon>Eukaryota</taxon>
        <taxon>Viridiplantae</taxon>
        <taxon>Streptophyta</taxon>
        <taxon>Embryophyta</taxon>
        <taxon>Tracheophyta</taxon>
        <taxon>Spermatophyta</taxon>
        <taxon>Magnoliopsida</taxon>
        <taxon>eudicotyledons</taxon>
        <taxon>Gunneridae</taxon>
        <taxon>Pentapetalae</taxon>
        <taxon>rosids</taxon>
        <taxon>malvids</taxon>
        <taxon>Malvales</taxon>
        <taxon>Malvaceae</taxon>
        <taxon>Malvoideae</taxon>
        <taxon>Gossypium</taxon>
    </lineage>
</organism>
<accession>A0A0B0PGX6</accession>
<proteinExistence type="predicted"/>
<keyword evidence="2" id="KW-1185">Reference proteome</keyword>
<name>A0A0B0PGX6_GOSAR</name>
<evidence type="ECO:0000313" key="1">
    <source>
        <dbReference type="EMBL" id="KHG24172.1"/>
    </source>
</evidence>
<dbReference type="AlphaFoldDB" id="A0A0B0PGX6"/>
<sequence>MTMYNHVERVQYRQASLRIKGRRRLVHTIDWIFWVLKIYSEAFLKLTIITMKASIPIEQ</sequence>
<evidence type="ECO:0000313" key="2">
    <source>
        <dbReference type="Proteomes" id="UP000032142"/>
    </source>
</evidence>
<gene>
    <name evidence="1" type="ORF">F383_06288</name>
</gene>
<protein>
    <submittedName>
        <fullName evidence="1">Uncharacterized protein</fullName>
    </submittedName>
</protein>